<proteinExistence type="predicted"/>
<dbReference type="AlphaFoldDB" id="A0A1I7ENW4"/>
<dbReference type="Proteomes" id="UP000198844">
    <property type="component" value="Unassembled WGS sequence"/>
</dbReference>
<reference evidence="1 2" key="1">
    <citation type="submission" date="2016-10" db="EMBL/GenBank/DDBJ databases">
        <authorList>
            <person name="de Groot N.N."/>
        </authorList>
    </citation>
    <scope>NUCLEOTIDE SEQUENCE [LARGE SCALE GENOMIC DNA]</scope>
    <source>
        <strain evidence="1 2">LMG 27731</strain>
    </source>
</reference>
<dbReference type="OrthoDB" id="9015575at2"/>
<accession>A0A1I7ENW4</accession>
<protein>
    <submittedName>
        <fullName evidence="1">Uncharacterized protein</fullName>
    </submittedName>
</protein>
<gene>
    <name evidence="1" type="ORF">SAMN05192563_103932</name>
</gene>
<name>A0A1I7ENW4_9BURK</name>
<organism evidence="1 2">
    <name type="scientific">Paraburkholderia aspalathi</name>
    <dbReference type="NCBI Taxonomy" id="1324617"/>
    <lineage>
        <taxon>Bacteria</taxon>
        <taxon>Pseudomonadati</taxon>
        <taxon>Pseudomonadota</taxon>
        <taxon>Betaproteobacteria</taxon>
        <taxon>Burkholderiales</taxon>
        <taxon>Burkholderiaceae</taxon>
        <taxon>Paraburkholderia</taxon>
    </lineage>
</organism>
<dbReference type="EMBL" id="FPBH01000039">
    <property type="protein sequence ID" value="SFU25628.1"/>
    <property type="molecule type" value="Genomic_DNA"/>
</dbReference>
<dbReference type="RefSeq" id="WP_093645477.1">
    <property type="nucleotide sequence ID" value="NZ_FPBH01000039.1"/>
</dbReference>
<sequence length="109" mass="12046">MSKKSFSDSTRDPNETTPATLTALTTQIIGFVREGTLDSRFAAKLVKRMKKEAEAILEADNATKSDWKELKKAFDTVDAVLREHDARLLVTANAALRASDDLPDIPTPR</sequence>
<evidence type="ECO:0000313" key="1">
    <source>
        <dbReference type="EMBL" id="SFU25628.1"/>
    </source>
</evidence>
<evidence type="ECO:0000313" key="2">
    <source>
        <dbReference type="Proteomes" id="UP000198844"/>
    </source>
</evidence>